<comment type="caution">
    <text evidence="6">The sequence shown here is derived from an EMBL/GenBank/DDBJ whole genome shotgun (WGS) entry which is preliminary data.</text>
</comment>
<feature type="domain" description="Aldehyde dehydrogenase" evidence="5">
    <location>
        <begin position="35"/>
        <end position="490"/>
    </location>
</feature>
<dbReference type="InterPro" id="IPR016162">
    <property type="entry name" value="Ald_DH_N"/>
</dbReference>
<dbReference type="PROSITE" id="PS00070">
    <property type="entry name" value="ALDEHYDE_DEHYDR_CYS"/>
    <property type="match status" value="1"/>
</dbReference>
<evidence type="ECO:0000259" key="5">
    <source>
        <dbReference type="Pfam" id="PF00171"/>
    </source>
</evidence>
<dbReference type="InterPro" id="IPR015590">
    <property type="entry name" value="Aldehyde_DH_dom"/>
</dbReference>
<reference evidence="6 7" key="1">
    <citation type="submission" date="2020-08" db="EMBL/GenBank/DDBJ databases">
        <title>Genomic Encyclopedia of Type Strains, Phase IV (KMG-IV): sequencing the most valuable type-strain genomes for metagenomic binning, comparative biology and taxonomic classification.</title>
        <authorList>
            <person name="Goeker M."/>
        </authorList>
    </citation>
    <scope>NUCLEOTIDE SEQUENCE [LARGE SCALE GENOMIC DNA]</scope>
    <source>
        <strain evidence="6 7">DSM 22368</strain>
    </source>
</reference>
<name>A0A7X0JUQ3_9GAMM</name>
<evidence type="ECO:0000313" key="6">
    <source>
        <dbReference type="EMBL" id="MBB6522609.1"/>
    </source>
</evidence>
<protein>
    <submittedName>
        <fullName evidence="6">Acyl-CoA reductase-like NAD-dependent aldehyde dehydrogenase</fullName>
    </submittedName>
</protein>
<dbReference type="InterPro" id="IPR016163">
    <property type="entry name" value="Ald_DH_C"/>
</dbReference>
<dbReference type="FunFam" id="3.40.605.10:FF:000001">
    <property type="entry name" value="Aldehyde dehydrogenase 1"/>
    <property type="match status" value="1"/>
</dbReference>
<dbReference type="FunCoup" id="A0A7X0JUQ3">
    <property type="interactions" value="101"/>
</dbReference>
<evidence type="ECO:0000256" key="3">
    <source>
        <dbReference type="PROSITE-ProRule" id="PRU10007"/>
    </source>
</evidence>
<gene>
    <name evidence="6" type="ORF">HNR48_002894</name>
</gene>
<dbReference type="FunFam" id="3.40.605.10:FF:000026">
    <property type="entry name" value="Aldehyde dehydrogenase, putative"/>
    <property type="match status" value="1"/>
</dbReference>
<sequence length="494" mass="52824">MSTALHTLSEQTEERLTQPQSSWIAGRFIGGSDVHAIVNPSTAEAIAEYCAAQQADVEAAVSAARESFDQERWTGLSPSDRGRALWRLADLMEEQAELLAEMEMLNAGKSLAAARNGEIPFAADCFRYFAGWCSKLDGASKKLAGMPSGEFMAYTHREPVGVAALIVPWNGPLVQACWKLAPALAAGCSCVLKPAEETPLTVLLLAELAKRAGIPDGVLNVVLGGADIGAQLVEHPQVDKVSFTGSTTVGKRIVSAAQGNLKKVSLELGGKSPMIVFPDADVDAAAAGVIDGIFSNAGQVCVASSRLYVHRDIYSTLLEKLKALAIAIEPGDARDPNAGMGPLISQRHRESVMTHIERAQSQGASLLCGGKRLNREGYFIEPTIFTDLNNDMDLIKDEVFGPVLAVQVFDDEDDIVAMANDSDYGLAASIWTQDISRAHKTAAKIKAGLLWINCHGLPDMAVPFGGYKQSGWGRENGEEAIAQYTETKSVIVRL</sequence>
<comment type="similarity">
    <text evidence="1 4">Belongs to the aldehyde dehydrogenase family.</text>
</comment>
<dbReference type="Proteomes" id="UP000528457">
    <property type="component" value="Unassembled WGS sequence"/>
</dbReference>
<dbReference type="InterPro" id="IPR016160">
    <property type="entry name" value="Ald_DH_CS_CYS"/>
</dbReference>
<evidence type="ECO:0000256" key="1">
    <source>
        <dbReference type="ARBA" id="ARBA00009986"/>
    </source>
</evidence>
<organism evidence="6 7">
    <name type="scientific">Pseudoteredinibacter isoporae</name>
    <dbReference type="NCBI Taxonomy" id="570281"/>
    <lineage>
        <taxon>Bacteria</taxon>
        <taxon>Pseudomonadati</taxon>
        <taxon>Pseudomonadota</taxon>
        <taxon>Gammaproteobacteria</taxon>
        <taxon>Cellvibrionales</taxon>
        <taxon>Cellvibrionaceae</taxon>
        <taxon>Pseudoteredinibacter</taxon>
    </lineage>
</organism>
<dbReference type="InterPro" id="IPR029510">
    <property type="entry name" value="Ald_DH_CS_GLU"/>
</dbReference>
<dbReference type="Pfam" id="PF00171">
    <property type="entry name" value="Aldedh"/>
    <property type="match status" value="1"/>
</dbReference>
<evidence type="ECO:0000313" key="7">
    <source>
        <dbReference type="Proteomes" id="UP000528457"/>
    </source>
</evidence>
<keyword evidence="2 4" id="KW-0560">Oxidoreductase</keyword>
<dbReference type="Gene3D" id="3.40.605.10">
    <property type="entry name" value="Aldehyde Dehydrogenase, Chain A, domain 1"/>
    <property type="match status" value="1"/>
</dbReference>
<dbReference type="GO" id="GO:0004030">
    <property type="term" value="F:aldehyde dehydrogenase [NAD(P)+] activity"/>
    <property type="evidence" value="ECO:0007669"/>
    <property type="project" value="UniProtKB-ARBA"/>
</dbReference>
<feature type="active site" evidence="3">
    <location>
        <position position="267"/>
    </location>
</feature>
<dbReference type="EMBL" id="JACHHT010000002">
    <property type="protein sequence ID" value="MBB6522609.1"/>
    <property type="molecule type" value="Genomic_DNA"/>
</dbReference>
<dbReference type="PROSITE" id="PS00687">
    <property type="entry name" value="ALDEHYDE_DEHYDR_GLU"/>
    <property type="match status" value="1"/>
</dbReference>
<dbReference type="Gene3D" id="3.40.309.10">
    <property type="entry name" value="Aldehyde Dehydrogenase, Chain A, domain 2"/>
    <property type="match status" value="1"/>
</dbReference>
<evidence type="ECO:0000256" key="4">
    <source>
        <dbReference type="RuleBase" id="RU003345"/>
    </source>
</evidence>
<dbReference type="PANTHER" id="PTHR11699">
    <property type="entry name" value="ALDEHYDE DEHYDROGENASE-RELATED"/>
    <property type="match status" value="1"/>
</dbReference>
<keyword evidence="7" id="KW-1185">Reference proteome</keyword>
<accession>A0A7X0JUQ3</accession>
<dbReference type="AlphaFoldDB" id="A0A7X0JUQ3"/>
<dbReference type="FunFam" id="3.40.309.10:FF:000012">
    <property type="entry name" value="Betaine aldehyde dehydrogenase"/>
    <property type="match status" value="1"/>
</dbReference>
<proteinExistence type="inferred from homology"/>
<dbReference type="InterPro" id="IPR016161">
    <property type="entry name" value="Ald_DH/histidinol_DH"/>
</dbReference>
<dbReference type="SUPFAM" id="SSF53720">
    <property type="entry name" value="ALDH-like"/>
    <property type="match status" value="1"/>
</dbReference>
<evidence type="ECO:0000256" key="2">
    <source>
        <dbReference type="ARBA" id="ARBA00023002"/>
    </source>
</evidence>
<dbReference type="InParanoid" id="A0A7X0JUQ3"/>
<dbReference type="RefSeq" id="WP_166845552.1">
    <property type="nucleotide sequence ID" value="NZ_JAAONY010000002.1"/>
</dbReference>